<comment type="subcellular location">
    <subcellularLocation>
        <location evidence="1">Virion</location>
    </subcellularLocation>
</comment>
<evidence type="ECO:0000256" key="2">
    <source>
        <dbReference type="ARBA" id="ARBA00022844"/>
    </source>
</evidence>
<evidence type="ECO:0000256" key="1">
    <source>
        <dbReference type="ARBA" id="ARBA00004328"/>
    </source>
</evidence>
<dbReference type="EMBL" id="OP518021">
    <property type="protein sequence ID" value="WAL01498.1"/>
    <property type="molecule type" value="Genomic_RNA"/>
</dbReference>
<keyword evidence="2" id="KW-0946">Virion</keyword>
<dbReference type="GO" id="GO:0044423">
    <property type="term" value="C:virion component"/>
    <property type="evidence" value="ECO:0007669"/>
    <property type="project" value="UniProtKB-KW"/>
</dbReference>
<organism evidence="3">
    <name type="scientific">Electric ant polycipivirus 1</name>
    <dbReference type="NCBI Taxonomy" id="3003605"/>
    <lineage>
        <taxon>Viruses</taxon>
        <taxon>Riboviria</taxon>
        <taxon>Orthornavirae</taxon>
        <taxon>Pisuviricota</taxon>
        <taxon>Pisoniviricetes</taxon>
        <taxon>Picornavirales</taxon>
        <taxon>Polycipiviridae</taxon>
    </lineage>
</organism>
<proteinExistence type="predicted"/>
<sequence length="480" mass="54430">MNAEEPVQTPEQAPLVVPAKVLPQQARVEYLKIPRPISVINSIFQWQPMGIRVTVQLPFVGDDWGFLFLIRNGPFIPRHDKVMYGSHKYEITRYAYNNLRNVFLCPKPDFGKSQMLTNYPEGYHVALSTYDYPPVLATLAQCFRRWRGDMQYRIRVVAGFGTQGYLIGSMLKHEHMPIGVYDEYKETPLVTRSDFSYRELMANGYVMSDTSMFRHLEVTVPYDYPIPWYDQYGWIDNRFEPNWSLSGKEYGAQPIVEPCGDNFLAIGVRGSIDAPNTTTMQFELEYRAVEGFQFSEPGLVPWDMCTSRAGMVKSGHPYDLIKIIPSKEWTSDGIGTITKSPKFEEVSIPTQAPKLPPPTIAGNDKIISSTSKPPVHPAQVVKSRSSYHRPTTNDIVYPIGHPLGPFAACAVDRRGGKLMTHCKREDGSWITYEGDVRTRIQAALVEEDLIYNLSGSNPLKTVDPNYLLRLAANPREPEFA</sequence>
<name>A0AA95E5Z7_9VIRU</name>
<accession>A0AA95E5Z7</accession>
<evidence type="ECO:0000313" key="3">
    <source>
        <dbReference type="EMBL" id="WAL01498.1"/>
    </source>
</evidence>
<dbReference type="SUPFAM" id="SSF88633">
    <property type="entry name" value="Positive stranded ssRNA viruses"/>
    <property type="match status" value="1"/>
</dbReference>
<dbReference type="Gene3D" id="2.60.120.20">
    <property type="match status" value="1"/>
</dbReference>
<dbReference type="InterPro" id="IPR029053">
    <property type="entry name" value="Viral_coat"/>
</dbReference>
<reference evidence="3" key="1">
    <citation type="submission" date="2022-09" db="EMBL/GenBank/DDBJ databases">
        <authorList>
            <person name="Valles S.M."/>
            <person name="Zhao C."/>
            <person name="Rivers A.R."/>
            <person name="Iwata R.L."/>
            <person name="Oi D.H."/>
            <person name="Cha D.H."/>
            <person name="Collignon R.M."/>
            <person name="Cox N.A."/>
            <person name="Morton G.J."/>
            <person name="Calcaterra L.A."/>
        </authorList>
    </citation>
    <scope>NUCLEOTIDE SEQUENCE</scope>
</reference>
<protein>
    <submittedName>
        <fullName evidence="3">Structural protein</fullName>
    </submittedName>
</protein>